<dbReference type="GeneID" id="54285621"/>
<organism evidence="3 4">
    <name type="scientific">Aaosphaeria arxii CBS 175.79</name>
    <dbReference type="NCBI Taxonomy" id="1450172"/>
    <lineage>
        <taxon>Eukaryota</taxon>
        <taxon>Fungi</taxon>
        <taxon>Dikarya</taxon>
        <taxon>Ascomycota</taxon>
        <taxon>Pezizomycotina</taxon>
        <taxon>Dothideomycetes</taxon>
        <taxon>Pleosporomycetidae</taxon>
        <taxon>Pleosporales</taxon>
        <taxon>Pleosporales incertae sedis</taxon>
        <taxon>Aaosphaeria</taxon>
    </lineage>
</organism>
<dbReference type="GO" id="GO:0016491">
    <property type="term" value="F:oxidoreductase activity"/>
    <property type="evidence" value="ECO:0007669"/>
    <property type="project" value="UniProtKB-KW"/>
</dbReference>
<evidence type="ECO:0000256" key="1">
    <source>
        <dbReference type="ARBA" id="ARBA00006484"/>
    </source>
</evidence>
<evidence type="ECO:0000313" key="3">
    <source>
        <dbReference type="EMBL" id="KAF2014392.1"/>
    </source>
</evidence>
<dbReference type="OrthoDB" id="191139at2759"/>
<keyword evidence="4" id="KW-1185">Reference proteome</keyword>
<comment type="similarity">
    <text evidence="1">Belongs to the short-chain dehydrogenases/reductases (SDR) family.</text>
</comment>
<reference evidence="3" key="1">
    <citation type="journal article" date="2020" name="Stud. Mycol.">
        <title>101 Dothideomycetes genomes: a test case for predicting lifestyles and emergence of pathogens.</title>
        <authorList>
            <person name="Haridas S."/>
            <person name="Albert R."/>
            <person name="Binder M."/>
            <person name="Bloem J."/>
            <person name="Labutti K."/>
            <person name="Salamov A."/>
            <person name="Andreopoulos B."/>
            <person name="Baker S."/>
            <person name="Barry K."/>
            <person name="Bills G."/>
            <person name="Bluhm B."/>
            <person name="Cannon C."/>
            <person name="Castanera R."/>
            <person name="Culley D."/>
            <person name="Daum C."/>
            <person name="Ezra D."/>
            <person name="Gonzalez J."/>
            <person name="Henrissat B."/>
            <person name="Kuo A."/>
            <person name="Liang C."/>
            <person name="Lipzen A."/>
            <person name="Lutzoni F."/>
            <person name="Magnuson J."/>
            <person name="Mondo S."/>
            <person name="Nolan M."/>
            <person name="Ohm R."/>
            <person name="Pangilinan J."/>
            <person name="Park H.-J."/>
            <person name="Ramirez L."/>
            <person name="Alfaro M."/>
            <person name="Sun H."/>
            <person name="Tritt A."/>
            <person name="Yoshinaga Y."/>
            <person name="Zwiers L.-H."/>
            <person name="Turgeon B."/>
            <person name="Goodwin S."/>
            <person name="Spatafora J."/>
            <person name="Crous P."/>
            <person name="Grigoriev I."/>
        </authorList>
    </citation>
    <scope>NUCLEOTIDE SEQUENCE</scope>
    <source>
        <strain evidence="3">CBS 175.79</strain>
    </source>
</reference>
<dbReference type="Pfam" id="PF00106">
    <property type="entry name" value="adh_short"/>
    <property type="match status" value="1"/>
</dbReference>
<dbReference type="Proteomes" id="UP000799778">
    <property type="component" value="Unassembled WGS sequence"/>
</dbReference>
<evidence type="ECO:0000256" key="2">
    <source>
        <dbReference type="ARBA" id="ARBA00023002"/>
    </source>
</evidence>
<dbReference type="PANTHER" id="PTHR24320">
    <property type="entry name" value="RETINOL DEHYDROGENASE"/>
    <property type="match status" value="1"/>
</dbReference>
<proteinExistence type="inferred from homology"/>
<accession>A0A6A5XMM5</accession>
<dbReference type="PANTHER" id="PTHR24320:SF283">
    <property type="entry name" value="RETINOL DEHYDROGENASE 11"/>
    <property type="match status" value="1"/>
</dbReference>
<dbReference type="Gene3D" id="3.40.50.720">
    <property type="entry name" value="NAD(P)-binding Rossmann-like Domain"/>
    <property type="match status" value="1"/>
</dbReference>
<evidence type="ECO:0000313" key="4">
    <source>
        <dbReference type="Proteomes" id="UP000799778"/>
    </source>
</evidence>
<keyword evidence="2" id="KW-0560">Oxidoreductase</keyword>
<dbReference type="EMBL" id="ML978070">
    <property type="protein sequence ID" value="KAF2014392.1"/>
    <property type="molecule type" value="Genomic_DNA"/>
</dbReference>
<dbReference type="SUPFAM" id="SSF51735">
    <property type="entry name" value="NAD(P)-binding Rossmann-fold domains"/>
    <property type="match status" value="1"/>
</dbReference>
<sequence>MTSFSDFNKWTTAGEVAKAFGDNLHGRNVIITGVNPVGIGFAIAEAVASQEPALVVMTYRSKTKSDEVIEKLRAKYPNVHYRPLEMDLSSQMSIRAAAKQVNEWPENIDLLFNNAGVMSVQERTLIDGVDVHFATNHLGHFLFTNLILHKLQRSAKTSPAGSTRVVNVSGGWHALSPVRFDDLNFEGKPLPADQQPNTELLKKFGFNATEGYSPEIAYAQSKTSNILFSLYLTQHLAEQGILSFAICPGGVMTDIGRHYHEERAKEIYASGILDKTQDQGAAPALVAALDPALKAGTSCFLDNCQLKDPARHANDPVIAERLWHLSEELVRERFVY</sequence>
<name>A0A6A5XMM5_9PLEO</name>
<dbReference type="InterPro" id="IPR036291">
    <property type="entry name" value="NAD(P)-bd_dom_sf"/>
</dbReference>
<dbReference type="InterPro" id="IPR002347">
    <property type="entry name" value="SDR_fam"/>
</dbReference>
<dbReference type="PRINTS" id="PR00081">
    <property type="entry name" value="GDHRDH"/>
</dbReference>
<dbReference type="RefSeq" id="XP_033382731.1">
    <property type="nucleotide sequence ID" value="XM_033528224.1"/>
</dbReference>
<dbReference type="AlphaFoldDB" id="A0A6A5XMM5"/>
<gene>
    <name evidence="3" type="ORF">BU24DRAFT_423351</name>
</gene>
<protein>
    <submittedName>
        <fullName evidence="3">NAD(P)-binding protein</fullName>
    </submittedName>
</protein>